<dbReference type="PANTHER" id="PTHR34618">
    <property type="entry name" value="SURFACE PROTEIN MAS1, PUTATIVE-RELATED"/>
    <property type="match status" value="1"/>
</dbReference>
<organism evidence="3 4">
    <name type="scientific">Oculimacula yallundae</name>
    <dbReference type="NCBI Taxonomy" id="86028"/>
    <lineage>
        <taxon>Eukaryota</taxon>
        <taxon>Fungi</taxon>
        <taxon>Dikarya</taxon>
        <taxon>Ascomycota</taxon>
        <taxon>Pezizomycotina</taxon>
        <taxon>Leotiomycetes</taxon>
        <taxon>Helotiales</taxon>
        <taxon>Ploettnerulaceae</taxon>
        <taxon>Oculimacula</taxon>
    </lineage>
</organism>
<evidence type="ECO:0000313" key="4">
    <source>
        <dbReference type="Proteomes" id="UP001595075"/>
    </source>
</evidence>
<feature type="region of interest" description="Disordered" evidence="1">
    <location>
        <begin position="288"/>
        <end position="353"/>
    </location>
</feature>
<evidence type="ECO:0000256" key="1">
    <source>
        <dbReference type="SAM" id="MobiDB-lite"/>
    </source>
</evidence>
<feature type="compositionally biased region" description="Basic and acidic residues" evidence="1">
    <location>
        <begin position="330"/>
        <end position="339"/>
    </location>
</feature>
<keyword evidence="4" id="KW-1185">Reference proteome</keyword>
<dbReference type="Proteomes" id="UP001595075">
    <property type="component" value="Unassembled WGS sequence"/>
</dbReference>
<dbReference type="InterPro" id="IPR021476">
    <property type="entry name" value="Egh16-like"/>
</dbReference>
<comment type="caution">
    <text evidence="3">The sequence shown here is derived from an EMBL/GenBank/DDBJ whole genome shotgun (WGS) entry which is preliminary data.</text>
</comment>
<feature type="region of interest" description="Disordered" evidence="1">
    <location>
        <begin position="236"/>
        <end position="259"/>
    </location>
</feature>
<name>A0ABR4CZ46_9HELO</name>
<protein>
    <submittedName>
        <fullName evidence="3">Uncharacterized protein</fullName>
    </submittedName>
</protein>
<evidence type="ECO:0000313" key="3">
    <source>
        <dbReference type="EMBL" id="KAL2075120.1"/>
    </source>
</evidence>
<reference evidence="3 4" key="1">
    <citation type="journal article" date="2024" name="Commun. Biol.">
        <title>Comparative genomic analysis of thermophilic fungi reveals convergent evolutionary adaptations and gene losses.</title>
        <authorList>
            <person name="Steindorff A.S."/>
            <person name="Aguilar-Pontes M.V."/>
            <person name="Robinson A.J."/>
            <person name="Andreopoulos B."/>
            <person name="LaButti K."/>
            <person name="Kuo A."/>
            <person name="Mondo S."/>
            <person name="Riley R."/>
            <person name="Otillar R."/>
            <person name="Haridas S."/>
            <person name="Lipzen A."/>
            <person name="Grimwood J."/>
            <person name="Schmutz J."/>
            <person name="Clum A."/>
            <person name="Reid I.D."/>
            <person name="Moisan M.C."/>
            <person name="Butler G."/>
            <person name="Nguyen T.T.M."/>
            <person name="Dewar K."/>
            <person name="Conant G."/>
            <person name="Drula E."/>
            <person name="Henrissat B."/>
            <person name="Hansel C."/>
            <person name="Singer S."/>
            <person name="Hutchinson M.I."/>
            <person name="de Vries R.P."/>
            <person name="Natvig D.O."/>
            <person name="Powell A.J."/>
            <person name="Tsang A."/>
            <person name="Grigoriev I.V."/>
        </authorList>
    </citation>
    <scope>NUCLEOTIDE SEQUENCE [LARGE SCALE GENOMIC DNA]</scope>
    <source>
        <strain evidence="3 4">CBS 494.80</strain>
    </source>
</reference>
<dbReference type="Pfam" id="PF11327">
    <property type="entry name" value="Egh16-like"/>
    <property type="match status" value="1"/>
</dbReference>
<gene>
    <name evidence="3" type="ORF">VTL71DRAFT_62</name>
</gene>
<evidence type="ECO:0000256" key="2">
    <source>
        <dbReference type="SAM" id="SignalP"/>
    </source>
</evidence>
<keyword evidence="2" id="KW-0732">Signal</keyword>
<feature type="chain" id="PRO_5045795704" evidence="2">
    <location>
        <begin position="19"/>
        <end position="353"/>
    </location>
</feature>
<sequence length="353" mass="35025">MLTQIFCIALAASPLVAAHGKVAVFTGSLGGNTTALGIKGGIVPGPGRNSVTEVDTTIFKKVNPLTDGLGRTPKGGQNTLAGIKSVMAQSGEVLPQVGAEGGSLDGIWHTVTTDGAGPCVAILDTTGTGAFSQGTKLEVTKQVPGKNGNIRAPKDRRFYRRVLIAAGIVKRASNVNTDEPMSIKVPPGVKCTGTVAGQSNVCLVKIANTNPAGPFGGVLAVQIGANGAATPVATPAAGGAAGGAAPAATPAAGAGAKAGGATLPSVPAAGAGTAKTDKAAAKAAAKAAKNNARTVINDDGEGPYGPVSRGYNYKEHTEQSDGEGPIIKRSSKDNVHVSEKPGPIIKRAEEFSA</sequence>
<proteinExistence type="predicted"/>
<accession>A0ABR4CZ46</accession>
<dbReference type="PANTHER" id="PTHR34618:SF4">
    <property type="entry name" value="CAS1"/>
    <property type="match status" value="1"/>
</dbReference>
<dbReference type="EMBL" id="JAZHXI010000001">
    <property type="protein sequence ID" value="KAL2075120.1"/>
    <property type="molecule type" value="Genomic_DNA"/>
</dbReference>
<feature type="signal peptide" evidence="2">
    <location>
        <begin position="1"/>
        <end position="18"/>
    </location>
</feature>